<evidence type="ECO:0000313" key="2">
    <source>
        <dbReference type="Proteomes" id="UP001548189"/>
    </source>
</evidence>
<keyword evidence="2" id="KW-1185">Reference proteome</keyword>
<sequence length="109" mass="11855">MKNLLILILLFSFNVNASSVEPTKITKILVGPAYGNNVLITVSNKATDTPECQTNNNYQYAFDGSTESGKMTLSVVLAAYASKKDVWLGGYDRCDVFSGTESLKHIVAK</sequence>
<organism evidence="1 2">
    <name type="scientific">Aliikangiella maris</name>
    <dbReference type="NCBI Taxonomy" id="3162458"/>
    <lineage>
        <taxon>Bacteria</taxon>
        <taxon>Pseudomonadati</taxon>
        <taxon>Pseudomonadota</taxon>
        <taxon>Gammaproteobacteria</taxon>
        <taxon>Oceanospirillales</taxon>
        <taxon>Pleioneaceae</taxon>
        <taxon>Aliikangiella</taxon>
    </lineage>
</organism>
<comment type="caution">
    <text evidence="1">The sequence shown here is derived from an EMBL/GenBank/DDBJ whole genome shotgun (WGS) entry which is preliminary data.</text>
</comment>
<accession>A0ABV2BYN2</accession>
<gene>
    <name evidence="1" type="ORF">ABVT43_18010</name>
</gene>
<name>A0ABV2BYN2_9GAMM</name>
<protein>
    <submittedName>
        <fullName evidence="1">Uncharacterized protein</fullName>
    </submittedName>
</protein>
<evidence type="ECO:0000313" key="1">
    <source>
        <dbReference type="EMBL" id="MET1257043.1"/>
    </source>
</evidence>
<dbReference type="EMBL" id="JBEVCJ010000033">
    <property type="protein sequence ID" value="MET1257043.1"/>
    <property type="molecule type" value="Genomic_DNA"/>
</dbReference>
<proteinExistence type="predicted"/>
<dbReference type="Proteomes" id="UP001548189">
    <property type="component" value="Unassembled WGS sequence"/>
</dbReference>
<reference evidence="1 2" key="1">
    <citation type="submission" date="2024-06" db="EMBL/GenBank/DDBJ databases">
        <authorList>
            <person name="Li F."/>
        </authorList>
    </citation>
    <scope>NUCLEOTIDE SEQUENCE [LARGE SCALE GENOMIC DNA]</scope>
    <source>
        <strain evidence="1 2">GXAS 311</strain>
    </source>
</reference>